<dbReference type="STRING" id="61424.A0A2T9Y1N8"/>
<organism evidence="3 4">
    <name type="scientific">Furculomyces boomerangus</name>
    <dbReference type="NCBI Taxonomy" id="61424"/>
    <lineage>
        <taxon>Eukaryota</taxon>
        <taxon>Fungi</taxon>
        <taxon>Fungi incertae sedis</taxon>
        <taxon>Zoopagomycota</taxon>
        <taxon>Kickxellomycotina</taxon>
        <taxon>Harpellomycetes</taxon>
        <taxon>Harpellales</taxon>
        <taxon>Harpellaceae</taxon>
        <taxon>Furculomyces</taxon>
    </lineage>
</organism>
<feature type="region of interest" description="Disordered" evidence="1">
    <location>
        <begin position="974"/>
        <end position="996"/>
    </location>
</feature>
<comment type="caution">
    <text evidence="3">The sequence shown here is derived from an EMBL/GenBank/DDBJ whole genome shotgun (WGS) entry which is preliminary data.</text>
</comment>
<dbReference type="InterPro" id="IPR018564">
    <property type="entry name" value="Repl_chkpnt_MRC1_dom"/>
</dbReference>
<feature type="compositionally biased region" description="Acidic residues" evidence="1">
    <location>
        <begin position="525"/>
        <end position="550"/>
    </location>
</feature>
<dbReference type="Proteomes" id="UP000245699">
    <property type="component" value="Unassembled WGS sequence"/>
</dbReference>
<evidence type="ECO:0000313" key="4">
    <source>
        <dbReference type="Proteomes" id="UP000245699"/>
    </source>
</evidence>
<feature type="region of interest" description="Disordered" evidence="1">
    <location>
        <begin position="388"/>
        <end position="413"/>
    </location>
</feature>
<sequence>MESSGSEVLASTNDIINNNISMSFQKNLDIELDVPDTNLDNQLNQNNEISISEIPKPDYNMNTTSNKLFGGKLLLEARSEVLSVFEQDTPQTNIHGGNDKSGFMFDGLLSEDESDTESIGSHKETSVTLKTLKVNETKSKLWSKTEFDEDLSSKTDQNIINEYFKDNANIVKNSYQIRKSVPQLNDIAEEDNENSKTFKLQTDANPLDSKLAEMTLSSFVQVQEMLGKKKLKKPKKDSSSLSDLDKIQSMLDENGISPMPNNVIVEIKKKKMGKNTLETMQKEAERLIRSSEVFIQPKTEKKTFSWLSEKLKNKKNKKVSESTNNSTFSGIYDIKDTKDSQKINLIPSQSKKDFISKFQFNDNGNLFEIEIEDEGSPITTNDFSEVSNEKNFEDDSSHWKSQKKTKDVSSLSDSKINPKKKLEALLSNASKSLFSIQEEDKIPQNLTTSGPKTLKQLNNTLWDVVMTQGLPTEFESEKKSNSSTDEYSDLTKYDSEYEFIQTRKKNKIKTEEEPEFTNFNNSGSEDSENERDGDMSNESEPENDEAEDESVVIKRVHKKSQAKILQIDSDDELDNDTGVNHTQSQIFESQELSSIMPNQNKNKLNFESNNSENQHMDDFSQQLTGNEYIANTQDSILKTPEESYFNKSLTALSIEKEQEYSNTQSDKVEYGVGDVNNTGNSAYSTQQTQATIPTQILSRNEFMPTLEENNQNFRLDNDENQDINTGKIRRRIVRRSEIMALKAKNKQNVGKFGDMKDLIEAEAELGSEEDEDDPKNALKLAINQRFRNLAWKKNENNDEEDITKDDEADMYYEEMDSSDEEALLAADPMVNNDSESDGDNEMVRQEHLKHSIDKDTKLVGNIIRDLTSGRMLRNRNQGNNYLLDDDEDYNDRQTRTERMLARRGLRKKLEAQEIKDANLSKIAKNPATAAFAEAALFRRVDSAKADLEEVMADWSIPLIASSSQAVEYSSKQPIFESDDHNIDSNRETNSGDEVENGLERDVIADSLKNSGYESIYHEFDGGKNTGLNNSKEDNLNFGIGIDTFGTKPTNFIPGLNEEAFTNKVRNMIVKRKTISSTYETTNNNTKRHAFGL</sequence>
<evidence type="ECO:0000313" key="3">
    <source>
        <dbReference type="EMBL" id="PVU86269.1"/>
    </source>
</evidence>
<dbReference type="AlphaFoldDB" id="A0A2T9Y1N8"/>
<feature type="compositionally biased region" description="Basic and acidic residues" evidence="1">
    <location>
        <begin position="977"/>
        <end position="986"/>
    </location>
</feature>
<feature type="compositionally biased region" description="Basic and acidic residues" evidence="1">
    <location>
        <begin position="388"/>
        <end position="398"/>
    </location>
</feature>
<evidence type="ECO:0000259" key="2">
    <source>
        <dbReference type="Pfam" id="PF09444"/>
    </source>
</evidence>
<dbReference type="EMBL" id="MBFT01000943">
    <property type="protein sequence ID" value="PVU86269.1"/>
    <property type="molecule type" value="Genomic_DNA"/>
</dbReference>
<reference evidence="3 4" key="1">
    <citation type="journal article" date="2018" name="MBio">
        <title>Comparative Genomics Reveals the Core Gene Toolbox for the Fungus-Insect Symbiosis.</title>
        <authorList>
            <person name="Wang Y."/>
            <person name="Stata M."/>
            <person name="Wang W."/>
            <person name="Stajich J.E."/>
            <person name="White M.M."/>
            <person name="Moncalvo J.M."/>
        </authorList>
    </citation>
    <scope>NUCLEOTIDE SEQUENCE [LARGE SCALE GENOMIC DNA]</scope>
    <source>
        <strain evidence="3 4">AUS-77-4</strain>
    </source>
</reference>
<proteinExistence type="predicted"/>
<evidence type="ECO:0000256" key="1">
    <source>
        <dbReference type="SAM" id="MobiDB-lite"/>
    </source>
</evidence>
<feature type="region of interest" description="Disordered" evidence="1">
    <location>
        <begin position="505"/>
        <end position="551"/>
    </location>
</feature>
<accession>A0A2T9Y1N8</accession>
<gene>
    <name evidence="3" type="ORF">BB559_006568</name>
</gene>
<name>A0A2T9Y1N8_9FUNG</name>
<keyword evidence="4" id="KW-1185">Reference proteome</keyword>
<dbReference type="Pfam" id="PF09444">
    <property type="entry name" value="MRC1"/>
    <property type="match status" value="1"/>
</dbReference>
<feature type="domain" description="DNA replication checkpoint mediator MRC1" evidence="2">
    <location>
        <begin position="808"/>
        <end position="933"/>
    </location>
</feature>
<dbReference type="OrthoDB" id="2130597at2759"/>
<protein>
    <recommendedName>
        <fullName evidence="2">DNA replication checkpoint mediator MRC1 domain-containing protein</fullName>
    </recommendedName>
</protein>